<name>K1QFQ1_MAGGI</name>
<sequence>MIVRWFAVVTVAAIVLIGKSRGLREIGTQSSARYRRHSVQRFFSDIKYHLHLHCDVCRFPMQNKKKMVKGNRSPGDNTGVQADVPSPTSLLVWMDVMNTLQ</sequence>
<proteinExistence type="predicted"/>
<evidence type="ECO:0000313" key="1">
    <source>
        <dbReference type="EMBL" id="EKC27670.1"/>
    </source>
</evidence>
<dbReference type="AlphaFoldDB" id="K1QFQ1"/>
<accession>K1QFQ1</accession>
<organism evidence="1">
    <name type="scientific">Magallana gigas</name>
    <name type="common">Pacific oyster</name>
    <name type="synonym">Crassostrea gigas</name>
    <dbReference type="NCBI Taxonomy" id="29159"/>
    <lineage>
        <taxon>Eukaryota</taxon>
        <taxon>Metazoa</taxon>
        <taxon>Spiralia</taxon>
        <taxon>Lophotrochozoa</taxon>
        <taxon>Mollusca</taxon>
        <taxon>Bivalvia</taxon>
        <taxon>Autobranchia</taxon>
        <taxon>Pteriomorphia</taxon>
        <taxon>Ostreida</taxon>
        <taxon>Ostreoidea</taxon>
        <taxon>Ostreidae</taxon>
        <taxon>Magallana</taxon>
    </lineage>
</organism>
<protein>
    <submittedName>
        <fullName evidence="1">Uncharacterized protein</fullName>
    </submittedName>
</protein>
<reference evidence="1" key="1">
    <citation type="journal article" date="2012" name="Nature">
        <title>The oyster genome reveals stress adaptation and complexity of shell formation.</title>
        <authorList>
            <person name="Zhang G."/>
            <person name="Fang X."/>
            <person name="Guo X."/>
            <person name="Li L."/>
            <person name="Luo R."/>
            <person name="Xu F."/>
            <person name="Yang P."/>
            <person name="Zhang L."/>
            <person name="Wang X."/>
            <person name="Qi H."/>
            <person name="Xiong Z."/>
            <person name="Que H."/>
            <person name="Xie Y."/>
            <person name="Holland P.W."/>
            <person name="Paps J."/>
            <person name="Zhu Y."/>
            <person name="Wu F."/>
            <person name="Chen Y."/>
            <person name="Wang J."/>
            <person name="Peng C."/>
            <person name="Meng J."/>
            <person name="Yang L."/>
            <person name="Liu J."/>
            <person name="Wen B."/>
            <person name="Zhang N."/>
            <person name="Huang Z."/>
            <person name="Zhu Q."/>
            <person name="Feng Y."/>
            <person name="Mount A."/>
            <person name="Hedgecock D."/>
            <person name="Xu Z."/>
            <person name="Liu Y."/>
            <person name="Domazet-Loso T."/>
            <person name="Du Y."/>
            <person name="Sun X."/>
            <person name="Zhang S."/>
            <person name="Liu B."/>
            <person name="Cheng P."/>
            <person name="Jiang X."/>
            <person name="Li J."/>
            <person name="Fan D."/>
            <person name="Wang W."/>
            <person name="Fu W."/>
            <person name="Wang T."/>
            <person name="Wang B."/>
            <person name="Zhang J."/>
            <person name="Peng Z."/>
            <person name="Li Y."/>
            <person name="Li N."/>
            <person name="Wang J."/>
            <person name="Chen M."/>
            <person name="He Y."/>
            <person name="Tan F."/>
            <person name="Song X."/>
            <person name="Zheng Q."/>
            <person name="Huang R."/>
            <person name="Yang H."/>
            <person name="Du X."/>
            <person name="Chen L."/>
            <person name="Yang M."/>
            <person name="Gaffney P.M."/>
            <person name="Wang S."/>
            <person name="Luo L."/>
            <person name="She Z."/>
            <person name="Ming Y."/>
            <person name="Huang W."/>
            <person name="Zhang S."/>
            <person name="Huang B."/>
            <person name="Zhang Y."/>
            <person name="Qu T."/>
            <person name="Ni P."/>
            <person name="Miao G."/>
            <person name="Wang J."/>
            <person name="Wang Q."/>
            <person name="Steinberg C.E."/>
            <person name="Wang H."/>
            <person name="Li N."/>
            <person name="Qian L."/>
            <person name="Zhang G."/>
            <person name="Li Y."/>
            <person name="Yang H."/>
            <person name="Liu X."/>
            <person name="Wang J."/>
            <person name="Yin Y."/>
            <person name="Wang J."/>
        </authorList>
    </citation>
    <scope>NUCLEOTIDE SEQUENCE [LARGE SCALE GENOMIC DNA]</scope>
    <source>
        <strain evidence="1">05x7-T-G4-1.051#20</strain>
    </source>
</reference>
<dbReference type="HOGENOM" id="CLU_2294333_0_0_1"/>
<gene>
    <name evidence="1" type="ORF">CGI_10008883</name>
</gene>
<dbReference type="EMBL" id="JH818860">
    <property type="protein sequence ID" value="EKC27670.1"/>
    <property type="molecule type" value="Genomic_DNA"/>
</dbReference>
<dbReference type="InParanoid" id="K1QFQ1"/>